<dbReference type="Proteomes" id="UP001187734">
    <property type="component" value="Unassembled WGS sequence"/>
</dbReference>
<feature type="region of interest" description="Disordered" evidence="1">
    <location>
        <begin position="332"/>
        <end position="375"/>
    </location>
</feature>
<organism evidence="2 3">
    <name type="scientific">Fusarium torulosum</name>
    <dbReference type="NCBI Taxonomy" id="33205"/>
    <lineage>
        <taxon>Eukaryota</taxon>
        <taxon>Fungi</taxon>
        <taxon>Dikarya</taxon>
        <taxon>Ascomycota</taxon>
        <taxon>Pezizomycotina</taxon>
        <taxon>Sordariomycetes</taxon>
        <taxon>Hypocreomycetidae</taxon>
        <taxon>Hypocreales</taxon>
        <taxon>Nectriaceae</taxon>
        <taxon>Fusarium</taxon>
    </lineage>
</organism>
<keyword evidence="3" id="KW-1185">Reference proteome</keyword>
<protein>
    <submittedName>
        <fullName evidence="2">Uncharacterized protein</fullName>
    </submittedName>
</protein>
<name>A0AAE8MKK4_9HYPO</name>
<reference evidence="2" key="1">
    <citation type="submission" date="2018-03" db="EMBL/GenBank/DDBJ databases">
        <authorList>
            <person name="Guldener U."/>
        </authorList>
    </citation>
    <scope>NUCLEOTIDE SEQUENCE</scope>
</reference>
<comment type="caution">
    <text evidence="2">The sequence shown here is derived from an EMBL/GenBank/DDBJ whole genome shotgun (WGS) entry which is preliminary data.</text>
</comment>
<proteinExistence type="predicted"/>
<evidence type="ECO:0000313" key="2">
    <source>
        <dbReference type="EMBL" id="SPJ87969.1"/>
    </source>
</evidence>
<sequence length="604" mass="68886">MRVPKKTTTAGQTKQVLPRASSDTFRVVHGDRTNTVISDKGDVVEESCTEVCEDVDRLLLKSICLYEIFHARSIKPANHFKGVQDHGSKRYTWHLLKSTEESLGMPPGPRHNLEQRLQSIEDSRDLQQWLEDEQFNPNESNFSVWGYLVVLEDYEKHESNFLHWPLKKLDSYALIFAARDFGRLGYTFPSNIGLDKVSSFLNALICLHRGSPTQDAARSLKLTTNLKSCDSWLQVESGTSLRKYRELGRGHCLLEVPNDFSFSSFVRQLQDFPQTTTSVANWPEHKVGDAAIRYMIKCYNDLGYQASQKDILKDDPIRVLSNIYSMSAQKRVAHGRYDEPKTPPPSECGGRIKETPHMEQSNTGPPSEERRVQRADNSTLCKYGHPRVATCANMTSIGLVSWRKRIDALHCENTDLAALLRACHLLFRVNEDKARCDRRRAEPCINCIWKACMKKHPQHRAEWAISETELLLSLNHLPDQTLYHRMTACEKRLNIQNFSLRPSSPGGRALFNSTKQPIQILQIVDDFRLQEKDKSDVDRDSQAQTIYAVACLSNLNCSSPEELNYNSPKALPPQLVEVFNQIMLVLDHRNSYTTANTAYKPSNC</sequence>
<evidence type="ECO:0000313" key="3">
    <source>
        <dbReference type="Proteomes" id="UP001187734"/>
    </source>
</evidence>
<accession>A0AAE8MKK4</accession>
<dbReference type="EMBL" id="ONZP01000595">
    <property type="protein sequence ID" value="SPJ87969.1"/>
    <property type="molecule type" value="Genomic_DNA"/>
</dbReference>
<dbReference type="AlphaFoldDB" id="A0AAE8MKK4"/>
<evidence type="ECO:0000256" key="1">
    <source>
        <dbReference type="SAM" id="MobiDB-lite"/>
    </source>
</evidence>
<feature type="compositionally biased region" description="Polar residues" evidence="1">
    <location>
        <begin position="1"/>
        <end position="15"/>
    </location>
</feature>
<gene>
    <name evidence="2" type="ORF">FTOL_12438</name>
</gene>
<feature type="region of interest" description="Disordered" evidence="1">
    <location>
        <begin position="1"/>
        <end position="21"/>
    </location>
</feature>